<dbReference type="Proteomes" id="UP001595621">
    <property type="component" value="Unassembled WGS sequence"/>
</dbReference>
<name>A0ABV7GL09_9GAMM</name>
<protein>
    <submittedName>
        <fullName evidence="2">DUF6796 family protein</fullName>
    </submittedName>
</protein>
<sequence>MTNTQARWAGVAGIIAAVVLFTGDMLFYYVPGQASLLENMAKVSTDRILLSTATAMLAAWGYFLAAFQVRFAFAPANPIVKNLIFLCFAFIGIAYGVVHANYSAIAISANLAEQHQLELLDSVSLAYEANHLLRAMVYPIFALLSVLFIYQVWLRKTLYPRWIILAFPLLSFLLQYLLKPLLSGTAYVVLMGGWLNLILVLFYTCSTLALWNKNV</sequence>
<keyword evidence="1" id="KW-0812">Transmembrane</keyword>
<proteinExistence type="predicted"/>
<feature type="transmembrane region" description="Helical" evidence="1">
    <location>
        <begin position="132"/>
        <end position="150"/>
    </location>
</feature>
<feature type="transmembrane region" description="Helical" evidence="1">
    <location>
        <begin position="48"/>
        <end position="71"/>
    </location>
</feature>
<feature type="transmembrane region" description="Helical" evidence="1">
    <location>
        <begin position="7"/>
        <end position="28"/>
    </location>
</feature>
<feature type="transmembrane region" description="Helical" evidence="1">
    <location>
        <begin position="83"/>
        <end position="112"/>
    </location>
</feature>
<dbReference type="RefSeq" id="WP_248936264.1">
    <property type="nucleotide sequence ID" value="NZ_JAKILF010000004.1"/>
</dbReference>
<comment type="caution">
    <text evidence="2">The sequence shown here is derived from an EMBL/GenBank/DDBJ whole genome shotgun (WGS) entry which is preliminary data.</text>
</comment>
<feature type="transmembrane region" description="Helical" evidence="1">
    <location>
        <begin position="162"/>
        <end position="178"/>
    </location>
</feature>
<reference evidence="3" key="1">
    <citation type="journal article" date="2019" name="Int. J. Syst. Evol. Microbiol.">
        <title>The Global Catalogue of Microorganisms (GCM) 10K type strain sequencing project: providing services to taxonomists for standard genome sequencing and annotation.</title>
        <authorList>
            <consortium name="The Broad Institute Genomics Platform"/>
            <consortium name="The Broad Institute Genome Sequencing Center for Infectious Disease"/>
            <person name="Wu L."/>
            <person name="Ma J."/>
        </authorList>
    </citation>
    <scope>NUCLEOTIDE SEQUENCE [LARGE SCALE GENOMIC DNA]</scope>
    <source>
        <strain evidence="3">KCTC 52277</strain>
    </source>
</reference>
<evidence type="ECO:0000313" key="2">
    <source>
        <dbReference type="EMBL" id="MFC3139767.1"/>
    </source>
</evidence>
<accession>A0ABV7GL09</accession>
<evidence type="ECO:0000313" key="3">
    <source>
        <dbReference type="Proteomes" id="UP001595621"/>
    </source>
</evidence>
<evidence type="ECO:0000256" key="1">
    <source>
        <dbReference type="SAM" id="Phobius"/>
    </source>
</evidence>
<keyword evidence="1" id="KW-1133">Transmembrane helix</keyword>
<gene>
    <name evidence="2" type="ORF">ACFOE0_16490</name>
</gene>
<dbReference type="EMBL" id="JBHRTD010000017">
    <property type="protein sequence ID" value="MFC3139767.1"/>
    <property type="molecule type" value="Genomic_DNA"/>
</dbReference>
<dbReference type="InterPro" id="IPR046475">
    <property type="entry name" value="DUF6796"/>
</dbReference>
<keyword evidence="1" id="KW-0472">Membrane</keyword>
<keyword evidence="3" id="KW-1185">Reference proteome</keyword>
<feature type="transmembrane region" description="Helical" evidence="1">
    <location>
        <begin position="184"/>
        <end position="211"/>
    </location>
</feature>
<organism evidence="2 3">
    <name type="scientific">Shewanella submarina</name>
    <dbReference type="NCBI Taxonomy" id="2016376"/>
    <lineage>
        <taxon>Bacteria</taxon>
        <taxon>Pseudomonadati</taxon>
        <taxon>Pseudomonadota</taxon>
        <taxon>Gammaproteobacteria</taxon>
        <taxon>Alteromonadales</taxon>
        <taxon>Shewanellaceae</taxon>
        <taxon>Shewanella</taxon>
    </lineage>
</organism>
<dbReference type="Pfam" id="PF20599">
    <property type="entry name" value="DUF6796"/>
    <property type="match status" value="1"/>
</dbReference>